<reference evidence="2" key="2">
    <citation type="submission" date="2013-07" db="EMBL/GenBank/DDBJ databases">
        <authorList>
            <consortium name="The Broad Institute Genome Sequencing Platform"/>
            <person name="Cuomo C."/>
            <person name="Litvintseva A."/>
            <person name="Chen Y."/>
            <person name="Heitman J."/>
            <person name="Sun S."/>
            <person name="Springer D."/>
            <person name="Dromer F."/>
            <person name="Young S.K."/>
            <person name="Zeng Q."/>
            <person name="Gargeya S."/>
            <person name="Fitzgerald M."/>
            <person name="Abouelleil A."/>
            <person name="Alvarado L."/>
            <person name="Berlin A.M."/>
            <person name="Chapman S.B."/>
            <person name="Dewar J."/>
            <person name="Goldberg J."/>
            <person name="Griggs A."/>
            <person name="Gujja S."/>
            <person name="Hansen M."/>
            <person name="Howarth C."/>
            <person name="Imamovic A."/>
            <person name="Larimer J."/>
            <person name="McCowan C."/>
            <person name="Murphy C."/>
            <person name="Pearson M."/>
            <person name="Priest M."/>
            <person name="Roberts A."/>
            <person name="Saif S."/>
            <person name="Shea T."/>
            <person name="Sykes S."/>
            <person name="Wortman J."/>
            <person name="Nusbaum C."/>
            <person name="Birren B."/>
        </authorList>
    </citation>
    <scope>NUCLEOTIDE SEQUENCE</scope>
    <source>
        <strain evidence="2">CBS 10117</strain>
    </source>
</reference>
<reference evidence="2" key="3">
    <citation type="submission" date="2024-02" db="EMBL/GenBank/DDBJ databases">
        <title>Comparative genomics of Cryptococcus and Kwoniella reveals pathogenesis evolution and contrasting modes of karyotype evolution via chromosome fusion or intercentromeric recombination.</title>
        <authorList>
            <person name="Coelho M.A."/>
            <person name="David-Palma M."/>
            <person name="Shea T."/>
            <person name="Bowers K."/>
            <person name="McGinley-Smith S."/>
            <person name="Mohammad A.W."/>
            <person name="Gnirke A."/>
            <person name="Yurkov A.M."/>
            <person name="Nowrousian M."/>
            <person name="Sun S."/>
            <person name="Cuomo C.A."/>
            <person name="Heitman J."/>
        </authorList>
    </citation>
    <scope>NUCLEOTIDE SEQUENCE</scope>
    <source>
        <strain evidence="2">CBS 10117</strain>
    </source>
</reference>
<evidence type="ECO:0000313" key="1">
    <source>
        <dbReference type="EMBL" id="OBR82970.1"/>
    </source>
</evidence>
<reference evidence="1" key="1">
    <citation type="submission" date="2013-07" db="EMBL/GenBank/DDBJ databases">
        <title>The Genome Sequence of Cryptococcus dejecticola CBS10117.</title>
        <authorList>
            <consortium name="The Broad Institute Genome Sequencing Platform"/>
            <person name="Cuomo C."/>
            <person name="Litvintseva A."/>
            <person name="Chen Y."/>
            <person name="Heitman J."/>
            <person name="Sun S."/>
            <person name="Springer D."/>
            <person name="Dromer F."/>
            <person name="Young S.K."/>
            <person name="Zeng Q."/>
            <person name="Gargeya S."/>
            <person name="Fitzgerald M."/>
            <person name="Abouelleil A."/>
            <person name="Alvarado L."/>
            <person name="Berlin A.M."/>
            <person name="Chapman S.B."/>
            <person name="Dewar J."/>
            <person name="Goldberg J."/>
            <person name="Griggs A."/>
            <person name="Gujja S."/>
            <person name="Hansen M."/>
            <person name="Howarth C."/>
            <person name="Imamovic A."/>
            <person name="Larimer J."/>
            <person name="McCowan C."/>
            <person name="Murphy C."/>
            <person name="Pearson M."/>
            <person name="Priest M."/>
            <person name="Roberts A."/>
            <person name="Saif S."/>
            <person name="Shea T."/>
            <person name="Sykes S."/>
            <person name="Wortman J."/>
            <person name="Nusbaum C."/>
            <person name="Birren B."/>
        </authorList>
    </citation>
    <scope>NUCLEOTIDE SEQUENCE [LARGE SCALE GENOMIC DNA]</scope>
    <source>
        <strain evidence="1">CBS 10117</strain>
    </source>
</reference>
<proteinExistence type="predicted"/>
<dbReference type="AlphaFoldDB" id="A0A1A5ZYU5"/>
<dbReference type="EMBL" id="CP144538">
    <property type="protein sequence ID" value="WWC64516.1"/>
    <property type="molecule type" value="Genomic_DNA"/>
</dbReference>
<evidence type="ECO:0000313" key="2">
    <source>
        <dbReference type="EMBL" id="WWC64516.1"/>
    </source>
</evidence>
<dbReference type="RefSeq" id="XP_018260812.1">
    <property type="nucleotide sequence ID" value="XM_018409809.1"/>
</dbReference>
<dbReference type="KEGG" id="kdj:28970227"/>
<name>A0A1A5ZYU5_9TREE</name>
<dbReference type="GeneID" id="28970227"/>
<keyword evidence="3" id="KW-1185">Reference proteome</keyword>
<gene>
    <name evidence="1" type="ORF">I303_06528</name>
    <name evidence="2" type="ORF">I303_107126</name>
</gene>
<accession>A0A1A5ZYU5</accession>
<organism evidence="1">
    <name type="scientific">Kwoniella dejecticola CBS 10117</name>
    <dbReference type="NCBI Taxonomy" id="1296121"/>
    <lineage>
        <taxon>Eukaryota</taxon>
        <taxon>Fungi</taxon>
        <taxon>Dikarya</taxon>
        <taxon>Basidiomycota</taxon>
        <taxon>Agaricomycotina</taxon>
        <taxon>Tremellomycetes</taxon>
        <taxon>Tremellales</taxon>
        <taxon>Cryptococcaceae</taxon>
        <taxon>Kwoniella</taxon>
    </lineage>
</organism>
<protein>
    <submittedName>
        <fullName evidence="1">Uncharacterized protein</fullName>
    </submittedName>
</protein>
<dbReference type="VEuPathDB" id="FungiDB:I303_06528"/>
<dbReference type="EMBL" id="KI894034">
    <property type="protein sequence ID" value="OBR82970.1"/>
    <property type="molecule type" value="Genomic_DNA"/>
</dbReference>
<dbReference type="Proteomes" id="UP000078595">
    <property type="component" value="Chromosome 9"/>
</dbReference>
<sequence>MPASLLGLYDHIIRQIAENLHNDDQINIPSFGPYWANFRSDINPDVHRDYAALRSTCRRMKDLCTLRDLHVRIKSKADLERLHNAPQQVLGSIKRMSVKIPHTPLPYPINSETILNQVREAENQTFCSLVQLLYRLPQLEELIIEDLQVCHCHIHHLSLPPHDFPVKLKSIAFEIGCKDCATHLERAIIPFVREIRYLKMTDCKRRMLPVLEEVTGHWNFQRQRQSQGQYQANQTPKPFPLKQLILKTEIDPVHMHLVRINAWCPQLEELYMTRYFVDEGNEMIPGFILAGHPTQPGSPDVDADEEQEIDDETVHHHTHQPDPIDMLPQRHGRTQGQRQIGERHEHGSQGHVPQLGEWRFHSLAESWVMRHDESVALVWKRRPAWDKFLAALSMFKHLKVIDCCIKHHLSGDAHSHGSQSELEPVEPNQVYSLPARTSLRASQYDRNLFDKMENAMISDQYDPMEFQKGMIAAAKEMIESCPTLEQGHFWKDVHLTPDQIRSEWQTHPYEGWQDCVQLWRRWTWLRYNETTPTDSEHGLSQSDIQRQLLPGKGTEAEADVEAGTEVLVVPIVEEFDEDWVDNTDGTLVWNEHQGILRYGQSAP</sequence>
<evidence type="ECO:0000313" key="3">
    <source>
        <dbReference type="Proteomes" id="UP000078595"/>
    </source>
</evidence>